<dbReference type="STRING" id="1226327.SAMN05421732_101856"/>
<dbReference type="OrthoDB" id="5917469at2"/>
<gene>
    <name evidence="1" type="ORF">SAMN05421732_101856</name>
</gene>
<proteinExistence type="predicted"/>
<name>A0A1G6HBU5_9GAMM</name>
<dbReference type="AlphaFoldDB" id="A0A1G6HBU5"/>
<evidence type="ECO:0000313" key="1">
    <source>
        <dbReference type="EMBL" id="SDB90906.1"/>
    </source>
</evidence>
<keyword evidence="2" id="KW-1185">Reference proteome</keyword>
<reference evidence="2" key="1">
    <citation type="submission" date="2016-09" db="EMBL/GenBank/DDBJ databases">
        <authorList>
            <person name="Varghese N."/>
            <person name="Submissions S."/>
        </authorList>
    </citation>
    <scope>NUCLEOTIDE SEQUENCE [LARGE SCALE GENOMIC DNA]</scope>
    <source>
        <strain evidence="2">ANC 4667</strain>
    </source>
</reference>
<dbReference type="RefSeq" id="WP_092818869.1">
    <property type="nucleotide sequence ID" value="NZ_BAABKJ010000005.1"/>
</dbReference>
<dbReference type="Proteomes" id="UP000243468">
    <property type="component" value="Unassembled WGS sequence"/>
</dbReference>
<dbReference type="EMBL" id="FMYO01000001">
    <property type="protein sequence ID" value="SDB90906.1"/>
    <property type="molecule type" value="Genomic_DNA"/>
</dbReference>
<sequence length="95" mass="10971">MDLFYVLLNYHDFETNSRIYAEMPWTLESKVKIMKADAEQSPSAMIDNTYAFFLEVAVIHKLSSLNQTQNLCIRDSAQRIIEFALKLSTSTSTDR</sequence>
<organism evidence="1 2">
    <name type="scientific">Acinetobacter kookii</name>
    <dbReference type="NCBI Taxonomy" id="1226327"/>
    <lineage>
        <taxon>Bacteria</taxon>
        <taxon>Pseudomonadati</taxon>
        <taxon>Pseudomonadota</taxon>
        <taxon>Gammaproteobacteria</taxon>
        <taxon>Moraxellales</taxon>
        <taxon>Moraxellaceae</taxon>
        <taxon>Acinetobacter</taxon>
    </lineage>
</organism>
<evidence type="ECO:0000313" key="2">
    <source>
        <dbReference type="Proteomes" id="UP000243468"/>
    </source>
</evidence>
<accession>A0A1G6HBU5</accession>
<protein>
    <submittedName>
        <fullName evidence="1">Uncharacterized protein</fullName>
    </submittedName>
</protein>